<feature type="region of interest" description="Disordered" evidence="1">
    <location>
        <begin position="14"/>
        <end position="102"/>
    </location>
</feature>
<dbReference type="AlphaFoldDB" id="A0A059BLJ3"/>
<dbReference type="InterPro" id="IPR008928">
    <property type="entry name" value="6-hairpin_glycosidase_sf"/>
</dbReference>
<accession>A0A059BLJ3</accession>
<gene>
    <name evidence="2" type="ORF">EUGRSUZ_F00694</name>
</gene>
<feature type="compositionally biased region" description="Pro residues" evidence="1">
    <location>
        <begin position="45"/>
        <end position="59"/>
    </location>
</feature>
<dbReference type="SUPFAM" id="SSF48208">
    <property type="entry name" value="Six-hairpin glycosidases"/>
    <property type="match status" value="1"/>
</dbReference>
<dbReference type="InParanoid" id="A0A059BLJ3"/>
<protein>
    <submittedName>
        <fullName evidence="2">Uncharacterized protein</fullName>
    </submittedName>
</protein>
<dbReference type="Gramene" id="KCW66938">
    <property type="protein sequence ID" value="KCW66938"/>
    <property type="gene ID" value="EUGRSUZ_F00694"/>
</dbReference>
<proteinExistence type="predicted"/>
<name>A0A059BLJ3_EUCGR</name>
<sequence length="227" mass="26144">MALTILLVRLNPTAPHQTKGTFEKRERKGETPSLHERRRHVRVSRPPPLRPPSPSPPPTHHARGRLSFSVSASGLWRGPREEPPLLRGAALRPSAPQPARHLARPLRPHRWPRARGGLGRRILRRRRKRQVRPPDGVHRHNAVVGGDRVRPTDRRRRRAGARALEAIKWGTDYFIKAHTHPTVLWAQASHILSPLFLFIISSSSFSNKMWQLVRMSMNRVDYDHEIF</sequence>
<organism evidence="2">
    <name type="scientific">Eucalyptus grandis</name>
    <name type="common">Flooded gum</name>
    <dbReference type="NCBI Taxonomy" id="71139"/>
    <lineage>
        <taxon>Eukaryota</taxon>
        <taxon>Viridiplantae</taxon>
        <taxon>Streptophyta</taxon>
        <taxon>Embryophyta</taxon>
        <taxon>Tracheophyta</taxon>
        <taxon>Spermatophyta</taxon>
        <taxon>Magnoliopsida</taxon>
        <taxon>eudicotyledons</taxon>
        <taxon>Gunneridae</taxon>
        <taxon>Pentapetalae</taxon>
        <taxon>rosids</taxon>
        <taxon>malvids</taxon>
        <taxon>Myrtales</taxon>
        <taxon>Myrtaceae</taxon>
        <taxon>Myrtoideae</taxon>
        <taxon>Eucalypteae</taxon>
        <taxon>Eucalyptus</taxon>
    </lineage>
</organism>
<evidence type="ECO:0000313" key="2">
    <source>
        <dbReference type="EMBL" id="KCW66938.1"/>
    </source>
</evidence>
<dbReference type="GO" id="GO:0005975">
    <property type="term" value="P:carbohydrate metabolic process"/>
    <property type="evidence" value="ECO:0007669"/>
    <property type="project" value="InterPro"/>
</dbReference>
<reference evidence="2" key="1">
    <citation type="submission" date="2013-07" db="EMBL/GenBank/DDBJ databases">
        <title>The genome of Eucalyptus grandis.</title>
        <authorList>
            <person name="Schmutz J."/>
            <person name="Hayes R."/>
            <person name="Myburg A."/>
            <person name="Tuskan G."/>
            <person name="Grattapaglia D."/>
            <person name="Rokhsar D.S."/>
        </authorList>
    </citation>
    <scope>NUCLEOTIDE SEQUENCE</scope>
    <source>
        <tissue evidence="2">Leaf extractions</tissue>
    </source>
</reference>
<evidence type="ECO:0000256" key="1">
    <source>
        <dbReference type="SAM" id="MobiDB-lite"/>
    </source>
</evidence>
<dbReference type="STRING" id="71139.A0A059BLJ3"/>
<dbReference type="EMBL" id="KK198758">
    <property type="protein sequence ID" value="KCW66938.1"/>
    <property type="molecule type" value="Genomic_DNA"/>
</dbReference>
<feature type="compositionally biased region" description="Basic and acidic residues" evidence="1">
    <location>
        <begin position="21"/>
        <end position="35"/>
    </location>
</feature>